<reference evidence="3" key="1">
    <citation type="submission" date="2016-11" db="UniProtKB">
        <authorList>
            <consortium name="WormBaseParasite"/>
        </authorList>
    </citation>
    <scope>IDENTIFICATION</scope>
</reference>
<keyword evidence="2" id="KW-1185">Reference proteome</keyword>
<evidence type="ECO:0000256" key="1">
    <source>
        <dbReference type="SAM" id="SignalP"/>
    </source>
</evidence>
<accession>A0A1I7Y190</accession>
<evidence type="ECO:0000313" key="2">
    <source>
        <dbReference type="Proteomes" id="UP000095287"/>
    </source>
</evidence>
<dbReference type="Proteomes" id="UP000095287">
    <property type="component" value="Unplaced"/>
</dbReference>
<sequence length="95" mass="10855">MKLLVLFGIALFATIAYAKYEFAEQVPIGYEENRDFYKNTFNPDVYFRGSPLSPSMKKLAQCYKTKGCACTMDHCAFGIKTFAVFHQCCSFCCRD</sequence>
<protein>
    <submittedName>
        <fullName evidence="3">Uncharacterized protein</fullName>
    </submittedName>
</protein>
<organism evidence="2 3">
    <name type="scientific">Steinernema glaseri</name>
    <dbReference type="NCBI Taxonomy" id="37863"/>
    <lineage>
        <taxon>Eukaryota</taxon>
        <taxon>Metazoa</taxon>
        <taxon>Ecdysozoa</taxon>
        <taxon>Nematoda</taxon>
        <taxon>Chromadorea</taxon>
        <taxon>Rhabditida</taxon>
        <taxon>Tylenchina</taxon>
        <taxon>Panagrolaimomorpha</taxon>
        <taxon>Strongyloidoidea</taxon>
        <taxon>Steinernematidae</taxon>
        <taxon>Steinernema</taxon>
    </lineage>
</organism>
<feature type="chain" id="PRO_5009311589" evidence="1">
    <location>
        <begin position="19"/>
        <end position="95"/>
    </location>
</feature>
<evidence type="ECO:0000313" key="3">
    <source>
        <dbReference type="WBParaSite" id="L893_g11410.t1"/>
    </source>
</evidence>
<dbReference type="WBParaSite" id="L893_g11410.t1">
    <property type="protein sequence ID" value="L893_g11410.t1"/>
    <property type="gene ID" value="L893_g11410"/>
</dbReference>
<keyword evidence="1" id="KW-0732">Signal</keyword>
<name>A0A1I7Y190_9BILA</name>
<feature type="signal peptide" evidence="1">
    <location>
        <begin position="1"/>
        <end position="18"/>
    </location>
</feature>
<proteinExistence type="predicted"/>
<dbReference type="AlphaFoldDB" id="A0A1I7Y190"/>